<sequence length="433" mass="48904">MDNEEANVATSKIGSIFAVRFTQWLPGAFLLGCIIMLFTAVYTVFESYPVPLLKYSSIGNQQPIIHNFSNPRSDVYEMIGDIRLNGSSATILMVSNSENNMTPVTVKPYARKADNCAMQNVREWKITAEANVASPRCSQTITTPAVVFSTAGYSGNHFHDFSDTLLPLYLTSRQFNRSVLFLVTNAQDWWISKHYTILDSLSSYNILDIDSQNEVLCFSRVIIGLKADKDLRADHPSPPHYSMLDFAQFLRNVYSLGRESVKDFHGFRLPRMLIISRQHSRRINNEGDVVDMARGVGFDVIAEEMGHNIDSVAHLVNSVDVMVGVHGAGLTNQIFLPKDAVVIQIMPIGLDVLPHFYDFPPKDLKLRYIGYSVSLNESSLFGKYPMDSEVFTNPRAIQEYEEFKSIYLDNQDLNIDVSKFRETILKAKELLEP</sequence>
<proteinExistence type="evidence at transcript level"/>
<dbReference type="PANTHER" id="PTHR20961">
    <property type="entry name" value="GLYCOSYLTRANSFERASE"/>
    <property type="match status" value="1"/>
</dbReference>
<evidence type="ECO:0000256" key="5">
    <source>
        <dbReference type="SAM" id="Phobius"/>
    </source>
</evidence>
<dbReference type="Pfam" id="PF04577">
    <property type="entry name" value="Glyco_transf_61"/>
    <property type="match status" value="1"/>
</dbReference>
<dbReference type="EMBL" id="KC894066">
    <property type="protein sequence ID" value="AGS18881.1"/>
    <property type="molecule type" value="mRNA"/>
</dbReference>
<keyword evidence="3" id="KW-0808">Transferase</keyword>
<keyword evidence="5" id="KW-0812">Transmembrane</keyword>
<dbReference type="PANTHER" id="PTHR20961:SF5">
    <property type="entry name" value="GLYCOSYLTRANSFERASE-RELATED"/>
    <property type="match status" value="1"/>
</dbReference>
<keyword evidence="5" id="KW-1133">Transmembrane helix</keyword>
<reference evidence="7" key="1">
    <citation type="submission" date="2013-04" db="EMBL/GenBank/DDBJ databases">
        <title>Discovery of genes involved in xylan biosynthesis using transcriptional profiling of heteroxylan based mucilaginous tissue.</title>
        <authorList>
            <person name="Wilkerson C.G."/>
            <person name="Jensen J.K."/>
            <person name="Johnson N."/>
        </authorList>
    </citation>
    <scope>NUCLEOTIDE SEQUENCE</scope>
</reference>
<keyword evidence="2" id="KW-0328">Glycosyltransferase</keyword>
<evidence type="ECO:0000313" key="7">
    <source>
        <dbReference type="EMBL" id="AGS18881.1"/>
    </source>
</evidence>
<dbReference type="GO" id="GO:0000139">
    <property type="term" value="C:Golgi membrane"/>
    <property type="evidence" value="ECO:0007669"/>
    <property type="project" value="UniProtKB-SubCell"/>
</dbReference>
<evidence type="ECO:0000259" key="6">
    <source>
        <dbReference type="Pfam" id="PF04577"/>
    </source>
</evidence>
<feature type="domain" description="Glycosyltransferase 61 catalytic" evidence="6">
    <location>
        <begin position="225"/>
        <end position="343"/>
    </location>
</feature>
<accession>S5SD05</accession>
<keyword evidence="4" id="KW-0325">Glycoprotein</keyword>
<evidence type="ECO:0000256" key="4">
    <source>
        <dbReference type="ARBA" id="ARBA00023180"/>
    </source>
</evidence>
<dbReference type="GO" id="GO:0016763">
    <property type="term" value="F:pentosyltransferase activity"/>
    <property type="evidence" value="ECO:0007669"/>
    <property type="project" value="UniProtKB-ARBA"/>
</dbReference>
<evidence type="ECO:0000256" key="1">
    <source>
        <dbReference type="ARBA" id="ARBA00004323"/>
    </source>
</evidence>
<dbReference type="InterPro" id="IPR007657">
    <property type="entry name" value="Glycosyltransferase_61"/>
</dbReference>
<dbReference type="InterPro" id="IPR049625">
    <property type="entry name" value="Glyco_transf_61_cat"/>
</dbReference>
<organism evidence="7">
    <name type="scientific">Plantago ovata</name>
    <name type="common">Blond psyllium</name>
    <name type="synonym">Ispaghul</name>
    <dbReference type="NCBI Taxonomy" id="185002"/>
    <lineage>
        <taxon>Eukaryota</taxon>
        <taxon>Viridiplantae</taxon>
        <taxon>Streptophyta</taxon>
        <taxon>Embryophyta</taxon>
        <taxon>Tracheophyta</taxon>
        <taxon>Spermatophyta</taxon>
        <taxon>Magnoliopsida</taxon>
        <taxon>eudicotyledons</taxon>
        <taxon>Gunneridae</taxon>
        <taxon>Pentapetalae</taxon>
        <taxon>asterids</taxon>
        <taxon>lamiids</taxon>
        <taxon>Lamiales</taxon>
        <taxon>Plantaginaceae</taxon>
        <taxon>Plantagineae</taxon>
        <taxon>Plantago</taxon>
    </lineage>
</organism>
<dbReference type="AlphaFoldDB" id="S5SD05"/>
<comment type="subcellular location">
    <subcellularLocation>
        <location evidence="1">Golgi apparatus membrane</location>
        <topology evidence="1">Single-pass type II membrane protein</topology>
    </subcellularLocation>
</comment>
<keyword evidence="5" id="KW-0472">Membrane</keyword>
<protein>
    <submittedName>
        <fullName evidence="7">GT61_7</fullName>
    </submittedName>
</protein>
<evidence type="ECO:0000256" key="2">
    <source>
        <dbReference type="ARBA" id="ARBA00022676"/>
    </source>
</evidence>
<feature type="transmembrane region" description="Helical" evidence="5">
    <location>
        <begin position="24"/>
        <end position="45"/>
    </location>
</feature>
<evidence type="ECO:0000256" key="3">
    <source>
        <dbReference type="ARBA" id="ARBA00022679"/>
    </source>
</evidence>
<name>S5SD05_PLAOV</name>